<comment type="caution">
    <text evidence="1">The sequence shown here is derived from an EMBL/GenBank/DDBJ whole genome shotgun (WGS) entry which is preliminary data.</text>
</comment>
<organism evidence="1 2">
    <name type="scientific">Trichonephila clavata</name>
    <name type="common">Joro spider</name>
    <name type="synonym">Nephila clavata</name>
    <dbReference type="NCBI Taxonomy" id="2740835"/>
    <lineage>
        <taxon>Eukaryota</taxon>
        <taxon>Metazoa</taxon>
        <taxon>Ecdysozoa</taxon>
        <taxon>Arthropoda</taxon>
        <taxon>Chelicerata</taxon>
        <taxon>Arachnida</taxon>
        <taxon>Araneae</taxon>
        <taxon>Araneomorphae</taxon>
        <taxon>Entelegynae</taxon>
        <taxon>Araneoidea</taxon>
        <taxon>Nephilidae</taxon>
        <taxon>Trichonephila</taxon>
    </lineage>
</organism>
<sequence length="386" mass="47138">MTIYFWPTLQIIAYARLAQAILYTFNLEILKRRFILHMSVYPTYSKAIEEKVNQRSLPPAVQKKLVGVITSLAWEIYNWFECHGHFFEYNSFDLRNKLHWFSCGLIDRQQTAQNFILDVDLNIRERFHLARKYCLEDDMQMLWRNMSADNRFQETYRLSRNGTIEIWEPTIYRNEHLNWEELFNERPFFFFRNYLGMRNYFERLEDSKSRYKCFYFALKCKRVHNFDLYSCLLQIDANDELIDVLTNLPDLQFSKALQIFLHWPFQDMFLDLVTDFQDHINEQTFYDLVQFILVEKLDCCQDHPYEELFAEFWNLFAKREGEYEDRVKMDANLYNIARYVLDNSKDFDRGKYSCFIEEYLNRISVPRIPCTFSCDFRDFDYSDFDE</sequence>
<protein>
    <submittedName>
        <fullName evidence="1">Uncharacterized protein</fullName>
    </submittedName>
</protein>
<keyword evidence="2" id="KW-1185">Reference proteome</keyword>
<reference evidence="1" key="1">
    <citation type="submission" date="2020-07" db="EMBL/GenBank/DDBJ databases">
        <title>Multicomponent nature underlies the extraordinary mechanical properties of spider dragline silk.</title>
        <authorList>
            <person name="Kono N."/>
            <person name="Nakamura H."/>
            <person name="Mori M."/>
            <person name="Yoshida Y."/>
            <person name="Ohtoshi R."/>
            <person name="Malay A.D."/>
            <person name="Moran D.A.P."/>
            <person name="Tomita M."/>
            <person name="Numata K."/>
            <person name="Arakawa K."/>
        </authorList>
    </citation>
    <scope>NUCLEOTIDE SEQUENCE</scope>
</reference>
<proteinExistence type="predicted"/>
<dbReference type="Proteomes" id="UP000887116">
    <property type="component" value="Unassembled WGS sequence"/>
</dbReference>
<dbReference type="EMBL" id="BMAO01005743">
    <property type="protein sequence ID" value="GFR03641.1"/>
    <property type="molecule type" value="Genomic_DNA"/>
</dbReference>
<name>A0A8X6LAH0_TRICU</name>
<dbReference type="OrthoDB" id="6443573at2759"/>
<dbReference type="AlphaFoldDB" id="A0A8X6LAH0"/>
<accession>A0A8X6LAH0</accession>
<gene>
    <name evidence="1" type="primary">NCL1_45731</name>
    <name evidence="1" type="ORF">TNCT_173541</name>
</gene>
<evidence type="ECO:0000313" key="2">
    <source>
        <dbReference type="Proteomes" id="UP000887116"/>
    </source>
</evidence>
<evidence type="ECO:0000313" key="1">
    <source>
        <dbReference type="EMBL" id="GFR03641.1"/>
    </source>
</evidence>